<reference evidence="2 3" key="1">
    <citation type="journal article" date="2015" name="Genome Biol. Evol.">
        <title>Phylogenomic analyses indicate that early fungi evolved digesting cell walls of algal ancestors of land plants.</title>
        <authorList>
            <person name="Chang Y."/>
            <person name="Wang S."/>
            <person name="Sekimoto S."/>
            <person name="Aerts A.L."/>
            <person name="Choi C."/>
            <person name="Clum A."/>
            <person name="LaButti K.M."/>
            <person name="Lindquist E.A."/>
            <person name="Yee Ngan C."/>
            <person name="Ohm R.A."/>
            <person name="Salamov A.A."/>
            <person name="Grigoriev I.V."/>
            <person name="Spatafora J.W."/>
            <person name="Berbee M.L."/>
        </authorList>
    </citation>
    <scope>NUCLEOTIDE SEQUENCE [LARGE SCALE GENOMIC DNA]</scope>
    <source>
        <strain evidence="2 3">JEL478</strain>
    </source>
</reference>
<feature type="compositionally biased region" description="Polar residues" evidence="1">
    <location>
        <begin position="61"/>
        <end position="78"/>
    </location>
</feature>
<dbReference type="Proteomes" id="UP000070544">
    <property type="component" value="Unassembled WGS sequence"/>
</dbReference>
<sequence>MVTTIEKATKFDFNATRDGTLDKYSLISEVQVTLAHFMTMLKVFANSLKQNKELTHPKKNVMSSVTGGQAQTSASNPIKSAPAL</sequence>
<dbReference type="AlphaFoldDB" id="A0A139ANE3"/>
<evidence type="ECO:0000313" key="2">
    <source>
        <dbReference type="EMBL" id="KXS18154.1"/>
    </source>
</evidence>
<protein>
    <submittedName>
        <fullName evidence="2">Uncharacterized protein</fullName>
    </submittedName>
</protein>
<gene>
    <name evidence="2" type="ORF">M427DRAFT_132916</name>
</gene>
<feature type="region of interest" description="Disordered" evidence="1">
    <location>
        <begin position="55"/>
        <end position="84"/>
    </location>
</feature>
<dbReference type="EMBL" id="KQ965743">
    <property type="protein sequence ID" value="KXS18154.1"/>
    <property type="molecule type" value="Genomic_DNA"/>
</dbReference>
<accession>A0A139ANE3</accession>
<keyword evidence="3" id="KW-1185">Reference proteome</keyword>
<organism evidence="2 3">
    <name type="scientific">Gonapodya prolifera (strain JEL478)</name>
    <name type="common">Monoblepharis prolifera</name>
    <dbReference type="NCBI Taxonomy" id="1344416"/>
    <lineage>
        <taxon>Eukaryota</taxon>
        <taxon>Fungi</taxon>
        <taxon>Fungi incertae sedis</taxon>
        <taxon>Chytridiomycota</taxon>
        <taxon>Chytridiomycota incertae sedis</taxon>
        <taxon>Monoblepharidomycetes</taxon>
        <taxon>Monoblepharidales</taxon>
        <taxon>Gonapodyaceae</taxon>
        <taxon>Gonapodya</taxon>
    </lineage>
</organism>
<dbReference type="OrthoDB" id="10681814at2759"/>
<evidence type="ECO:0000256" key="1">
    <source>
        <dbReference type="SAM" id="MobiDB-lite"/>
    </source>
</evidence>
<evidence type="ECO:0000313" key="3">
    <source>
        <dbReference type="Proteomes" id="UP000070544"/>
    </source>
</evidence>
<name>A0A139ANE3_GONPJ</name>
<proteinExistence type="predicted"/>